<dbReference type="EMBL" id="PVXM01000001">
    <property type="protein sequence ID" value="PRR76179.1"/>
    <property type="molecule type" value="Genomic_DNA"/>
</dbReference>
<gene>
    <name evidence="5" type="ORF">MOHU_00230</name>
</gene>
<dbReference type="Pfam" id="PF07833">
    <property type="entry name" value="Cu_amine_oxidN1"/>
    <property type="match status" value="1"/>
</dbReference>
<comment type="cofactor">
    <cofactor evidence="2">
        <name>Zn(2+)</name>
        <dbReference type="ChEBI" id="CHEBI:29105"/>
    </cofactor>
    <text evidence="2">Binds 1 zinc ion per subunit.</text>
</comment>
<dbReference type="SUPFAM" id="SSF55486">
    <property type="entry name" value="Metalloproteases ('zincins'), catalytic domain"/>
    <property type="match status" value="1"/>
</dbReference>
<feature type="domain" description="Copper amine oxidase-like N-terminal" evidence="4">
    <location>
        <begin position="35"/>
        <end position="121"/>
    </location>
</feature>
<protein>
    <submittedName>
        <fullName evidence="5">Peptidase family M1</fullName>
    </submittedName>
</protein>
<dbReference type="CDD" id="cd09604">
    <property type="entry name" value="M1_APN_like"/>
    <property type="match status" value="1"/>
</dbReference>
<dbReference type="InterPro" id="IPR034015">
    <property type="entry name" value="M1_LTA4H"/>
</dbReference>
<dbReference type="AlphaFoldDB" id="A0A2T0AYU4"/>
<dbReference type="OrthoDB" id="9814383at2"/>
<dbReference type="PANTHER" id="PTHR45726:SF3">
    <property type="entry name" value="LEUKOTRIENE A-4 HYDROLASE"/>
    <property type="match status" value="1"/>
</dbReference>
<feature type="binding site" evidence="2">
    <location>
        <position position="446"/>
    </location>
    <ligand>
        <name>Zn(2+)</name>
        <dbReference type="ChEBI" id="CHEBI:29105"/>
        <note>catalytic</note>
    </ligand>
</feature>
<feature type="binding site" evidence="2">
    <location>
        <position position="427"/>
    </location>
    <ligand>
        <name>Zn(2+)</name>
        <dbReference type="ChEBI" id="CHEBI:29105"/>
        <note>catalytic</note>
    </ligand>
</feature>
<dbReference type="Gene3D" id="3.30.457.10">
    <property type="entry name" value="Copper amine oxidase-like, N-terminal domain"/>
    <property type="match status" value="1"/>
</dbReference>
<dbReference type="GO" id="GO:0008270">
    <property type="term" value="F:zinc ion binding"/>
    <property type="evidence" value="ECO:0007669"/>
    <property type="project" value="InterPro"/>
</dbReference>
<dbReference type="InterPro" id="IPR027268">
    <property type="entry name" value="Peptidase_M4/M1_CTD_sf"/>
</dbReference>
<feature type="active site" description="Proton acceptor" evidence="1">
    <location>
        <position position="424"/>
    </location>
</feature>
<evidence type="ECO:0000259" key="4">
    <source>
        <dbReference type="Pfam" id="PF07833"/>
    </source>
</evidence>
<dbReference type="Proteomes" id="UP000238415">
    <property type="component" value="Unassembled WGS sequence"/>
</dbReference>
<accession>A0A2T0AYU4</accession>
<dbReference type="InterPro" id="IPR042097">
    <property type="entry name" value="Aminopeptidase_N-like_N_sf"/>
</dbReference>
<dbReference type="Gene3D" id="1.10.390.10">
    <property type="entry name" value="Neutral Protease Domain 2"/>
    <property type="match status" value="1"/>
</dbReference>
<keyword evidence="2" id="KW-0479">Metal-binding</keyword>
<keyword evidence="2" id="KW-0862">Zinc</keyword>
<dbReference type="PANTHER" id="PTHR45726">
    <property type="entry name" value="LEUKOTRIENE A-4 HYDROLASE"/>
    <property type="match status" value="1"/>
</dbReference>
<sequence>MAKKVLIGVLLTILAFSFTGTREIKGNPFYNVPFKQVVLEQPPLEAEGHILVAAQEFFSLMGGSVDWYRNRGVLRGKKVAVVTVGSPTAEIDGTTRRLETAPVLVDDRLYIPLTLALEVLDQPGRGDEDTYLPSLQGGKGLHFRYYPVYDLQASYDPNLGQLAGRLFLAYQNPNLLSLEKLYFNLPANAPYGKGSQITVSRVSVNNRPVTFNTKGSTLEVFLPAVLAPQETIFVAISFTTKIQDGASGRLGRTGATLMAAGWYPILAPYVAGSWQGMASAYFGEPYFAGSAYYRVRLTVPTGYQVLASGRETGKWEEKGQVIWTFNSDQPIREFAFTAAAGWDFITRQAGLVQLVMAARDEPAMAALDAAERALDFFQRVFGTYPYSYLHLAFVPLDDLAGMEYPGFIIISNRKGFNPATVVHEVAHQWWYNLVGNDSVRSAWIDEGLAEYSTLMFYRNFNTALYQTKLDEIKRLGALTGQPVDLSLEEYGDEQAYRRAVYNRGALFWLEMEQAVGGEVLRQALSYIQRYYRYEILTQKALLTILKYYGATAFNFHSYLRN</sequence>
<keyword evidence="6" id="KW-1185">Reference proteome</keyword>
<dbReference type="RefSeq" id="WP_106004079.1">
    <property type="nucleotide sequence ID" value="NZ_CP136419.1"/>
</dbReference>
<evidence type="ECO:0000256" key="2">
    <source>
        <dbReference type="PIRSR" id="PIRSR634015-3"/>
    </source>
</evidence>
<dbReference type="Pfam" id="PF01433">
    <property type="entry name" value="Peptidase_M1"/>
    <property type="match status" value="1"/>
</dbReference>
<name>A0A2T0AYU4_9FIRM</name>
<dbReference type="InterPro" id="IPR036582">
    <property type="entry name" value="Mao_N_sf"/>
</dbReference>
<comment type="caution">
    <text evidence="5">The sequence shown here is derived from an EMBL/GenBank/DDBJ whole genome shotgun (WGS) entry which is preliminary data.</text>
</comment>
<evidence type="ECO:0000313" key="6">
    <source>
        <dbReference type="Proteomes" id="UP000238415"/>
    </source>
</evidence>
<dbReference type="GO" id="GO:0008237">
    <property type="term" value="F:metallopeptidase activity"/>
    <property type="evidence" value="ECO:0007669"/>
    <property type="project" value="InterPro"/>
</dbReference>
<dbReference type="SUPFAM" id="SSF63737">
    <property type="entry name" value="Leukotriene A4 hydrolase N-terminal domain"/>
    <property type="match status" value="1"/>
</dbReference>
<reference evidence="5 6" key="1">
    <citation type="submission" date="2018-03" db="EMBL/GenBank/DDBJ databases">
        <title>Genome sequence of Moorella humiferrea DSM 23265.</title>
        <authorList>
            <person name="Poehlein A."/>
            <person name="Daniel R."/>
        </authorList>
    </citation>
    <scope>NUCLEOTIDE SEQUENCE [LARGE SCALE GENOMIC DNA]</scope>
    <source>
        <strain evidence="5 6">DSM 23265</strain>
    </source>
</reference>
<feature type="binding site" evidence="2">
    <location>
        <position position="423"/>
    </location>
    <ligand>
        <name>Zn(2+)</name>
        <dbReference type="ChEBI" id="CHEBI:29105"/>
        <note>catalytic</note>
    </ligand>
</feature>
<evidence type="ECO:0000259" key="3">
    <source>
        <dbReference type="Pfam" id="PF01433"/>
    </source>
</evidence>
<feature type="domain" description="Peptidase M1 membrane alanine aminopeptidase" evidence="3">
    <location>
        <begin position="366"/>
        <end position="546"/>
    </location>
</feature>
<feature type="active site" description="Proton donor" evidence="1">
    <location>
        <position position="501"/>
    </location>
</feature>
<proteinExistence type="predicted"/>
<dbReference type="SUPFAM" id="SSF55383">
    <property type="entry name" value="Copper amine oxidase, domain N"/>
    <property type="match status" value="1"/>
</dbReference>
<organism evidence="5 6">
    <name type="scientific">Neomoorella humiferrea</name>
    <dbReference type="NCBI Taxonomy" id="676965"/>
    <lineage>
        <taxon>Bacteria</taxon>
        <taxon>Bacillati</taxon>
        <taxon>Bacillota</taxon>
        <taxon>Clostridia</taxon>
        <taxon>Neomoorellales</taxon>
        <taxon>Neomoorellaceae</taxon>
        <taxon>Neomoorella</taxon>
    </lineage>
</organism>
<dbReference type="InterPro" id="IPR012854">
    <property type="entry name" value="Cu_amine_oxidase-like_N"/>
</dbReference>
<dbReference type="InterPro" id="IPR014782">
    <property type="entry name" value="Peptidase_M1_dom"/>
</dbReference>
<evidence type="ECO:0000256" key="1">
    <source>
        <dbReference type="PIRSR" id="PIRSR634015-1"/>
    </source>
</evidence>
<evidence type="ECO:0000313" key="5">
    <source>
        <dbReference type="EMBL" id="PRR76179.1"/>
    </source>
</evidence>
<dbReference type="Gene3D" id="2.60.40.1730">
    <property type="entry name" value="tricorn interacting facor f3 domain"/>
    <property type="match status" value="1"/>
</dbReference>